<dbReference type="EMBL" id="JAESVB010000011">
    <property type="protein sequence ID" value="MCB8877237.1"/>
    <property type="molecule type" value="Genomic_DNA"/>
</dbReference>
<reference evidence="3" key="1">
    <citation type="journal article" date="2021" name="Microorganisms">
        <title>Acidisoma silvae sp. nov. and Acidisomacellulosilytica sp. nov., Two Acidophilic Bacteria Isolated from Decaying Wood, Hydrolyzing Cellulose and Producing Poly-3-hydroxybutyrate.</title>
        <authorList>
            <person name="Mieszkin S."/>
            <person name="Pouder E."/>
            <person name="Uroz S."/>
            <person name="Simon-Colin C."/>
            <person name="Alain K."/>
        </authorList>
    </citation>
    <scope>NUCLEOTIDE SEQUENCE</scope>
    <source>
        <strain evidence="3">HW T2.11</strain>
    </source>
</reference>
<dbReference type="AlphaFoldDB" id="A0A963YUD0"/>
<name>A0A963YUD0_9PROT</name>
<evidence type="ECO:0000313" key="4">
    <source>
        <dbReference type="Proteomes" id="UP000708298"/>
    </source>
</evidence>
<accession>A0A963YUD0</accession>
<dbReference type="InterPro" id="IPR036188">
    <property type="entry name" value="FAD/NAD-bd_sf"/>
</dbReference>
<comment type="caution">
    <text evidence="3">The sequence shown here is derived from an EMBL/GenBank/DDBJ whole genome shotgun (WGS) entry which is preliminary data.</text>
</comment>
<dbReference type="Pfam" id="PF01266">
    <property type="entry name" value="DAO"/>
    <property type="match status" value="1"/>
</dbReference>
<dbReference type="PANTHER" id="PTHR13847">
    <property type="entry name" value="SARCOSINE DEHYDROGENASE-RELATED"/>
    <property type="match status" value="1"/>
</dbReference>
<dbReference type="GO" id="GO:0005737">
    <property type="term" value="C:cytoplasm"/>
    <property type="evidence" value="ECO:0007669"/>
    <property type="project" value="TreeGrafter"/>
</dbReference>
<dbReference type="Proteomes" id="UP000708298">
    <property type="component" value="Unassembled WGS sequence"/>
</dbReference>
<evidence type="ECO:0000256" key="1">
    <source>
        <dbReference type="ARBA" id="ARBA00023002"/>
    </source>
</evidence>
<dbReference type="PANTHER" id="PTHR13847:SF289">
    <property type="entry name" value="GLYCINE OXIDASE"/>
    <property type="match status" value="1"/>
</dbReference>
<evidence type="ECO:0000259" key="2">
    <source>
        <dbReference type="Pfam" id="PF01266"/>
    </source>
</evidence>
<dbReference type="SUPFAM" id="SSF54373">
    <property type="entry name" value="FAD-linked reductases, C-terminal domain"/>
    <property type="match status" value="1"/>
</dbReference>
<evidence type="ECO:0000313" key="3">
    <source>
        <dbReference type="EMBL" id="MCB8877237.1"/>
    </source>
</evidence>
<dbReference type="InterPro" id="IPR006076">
    <property type="entry name" value="FAD-dep_OxRdtase"/>
</dbReference>
<gene>
    <name evidence="3" type="ORF">ASILVAE211_18720</name>
</gene>
<dbReference type="GO" id="GO:0016491">
    <property type="term" value="F:oxidoreductase activity"/>
    <property type="evidence" value="ECO:0007669"/>
    <property type="project" value="UniProtKB-KW"/>
</dbReference>
<keyword evidence="4" id="KW-1185">Reference proteome</keyword>
<sequence length="335" mass="35816">MSVRITVIGAGIAGLTTAWALAEAGAEVRVIEASAILAASACSRFAGGMLAPWCEAESAEPLVVALGQEALRHWPRVFPDTRQRGSLVLALGRDAPDLARFGRRTEGHQTLDNDGIAALEPDLDGRFRAGLFYPEEAHLDPRAVLPALAAALAARGVTFAFGQTADPDDPSLGVVADCRGLAAQDRLANLRGVKGEMLILRCPALSLSRPIRLLHPRFPLYIVPRGDGVFMLGATMLESGERHRVTARSVVELLNAAYALHPAFGEAEILEMGADARPAFADNLPRLRPFGKGSLRVNGLYRHGFLLSPALAKRAADYLLHGVKSQEVMDENPGQ</sequence>
<feature type="domain" description="FAD dependent oxidoreductase" evidence="2">
    <location>
        <begin position="4"/>
        <end position="317"/>
    </location>
</feature>
<organism evidence="3 4">
    <name type="scientific">Acidisoma silvae</name>
    <dbReference type="NCBI Taxonomy" id="2802396"/>
    <lineage>
        <taxon>Bacteria</taxon>
        <taxon>Pseudomonadati</taxon>
        <taxon>Pseudomonadota</taxon>
        <taxon>Alphaproteobacteria</taxon>
        <taxon>Acetobacterales</taxon>
        <taxon>Acidocellaceae</taxon>
        <taxon>Acidisoma</taxon>
    </lineage>
</organism>
<dbReference type="SUPFAM" id="SSF51905">
    <property type="entry name" value="FAD/NAD(P)-binding domain"/>
    <property type="match status" value="1"/>
</dbReference>
<dbReference type="Gene3D" id="3.50.50.60">
    <property type="entry name" value="FAD/NAD(P)-binding domain"/>
    <property type="match status" value="2"/>
</dbReference>
<dbReference type="Gene3D" id="3.30.9.10">
    <property type="entry name" value="D-Amino Acid Oxidase, subunit A, domain 2"/>
    <property type="match status" value="2"/>
</dbReference>
<protein>
    <submittedName>
        <fullName evidence="3">FAD-dependent oxidoreductase</fullName>
    </submittedName>
</protein>
<keyword evidence="1" id="KW-0560">Oxidoreductase</keyword>
<reference evidence="3" key="2">
    <citation type="submission" date="2021-01" db="EMBL/GenBank/DDBJ databases">
        <authorList>
            <person name="Mieszkin S."/>
            <person name="Pouder E."/>
            <person name="Alain K."/>
        </authorList>
    </citation>
    <scope>NUCLEOTIDE SEQUENCE</scope>
    <source>
        <strain evidence="3">HW T2.11</strain>
    </source>
</reference>
<proteinExistence type="predicted"/>